<evidence type="ECO:0000313" key="3">
    <source>
        <dbReference type="WBParaSite" id="PDA_v2.g4160.t1"/>
    </source>
</evidence>
<sequence>MITFANGINQRKRKHFVDPEIERRRMKSRTLFEHSDTEQTASPVDDTSNADTDQVISNLQTVGYDDVKEGIDLIRMNDMSR</sequence>
<protein>
    <submittedName>
        <fullName evidence="3">Uncharacterized protein</fullName>
    </submittedName>
</protein>
<dbReference type="Proteomes" id="UP000887578">
    <property type="component" value="Unplaced"/>
</dbReference>
<evidence type="ECO:0000313" key="2">
    <source>
        <dbReference type="Proteomes" id="UP000887578"/>
    </source>
</evidence>
<name>A0A914QLP5_9BILA</name>
<feature type="region of interest" description="Disordered" evidence="1">
    <location>
        <begin position="27"/>
        <end position="51"/>
    </location>
</feature>
<dbReference type="WBParaSite" id="PDA_v2.g4160.t1">
    <property type="protein sequence ID" value="PDA_v2.g4160.t1"/>
    <property type="gene ID" value="PDA_v2.g4160"/>
</dbReference>
<dbReference type="AlphaFoldDB" id="A0A914QLP5"/>
<accession>A0A914QLP5</accession>
<proteinExistence type="predicted"/>
<feature type="compositionally biased region" description="Polar residues" evidence="1">
    <location>
        <begin position="38"/>
        <end position="51"/>
    </location>
</feature>
<organism evidence="2 3">
    <name type="scientific">Panagrolaimus davidi</name>
    <dbReference type="NCBI Taxonomy" id="227884"/>
    <lineage>
        <taxon>Eukaryota</taxon>
        <taxon>Metazoa</taxon>
        <taxon>Ecdysozoa</taxon>
        <taxon>Nematoda</taxon>
        <taxon>Chromadorea</taxon>
        <taxon>Rhabditida</taxon>
        <taxon>Tylenchina</taxon>
        <taxon>Panagrolaimomorpha</taxon>
        <taxon>Panagrolaimoidea</taxon>
        <taxon>Panagrolaimidae</taxon>
        <taxon>Panagrolaimus</taxon>
    </lineage>
</organism>
<keyword evidence="2" id="KW-1185">Reference proteome</keyword>
<evidence type="ECO:0000256" key="1">
    <source>
        <dbReference type="SAM" id="MobiDB-lite"/>
    </source>
</evidence>
<reference evidence="3" key="1">
    <citation type="submission" date="2022-11" db="UniProtKB">
        <authorList>
            <consortium name="WormBaseParasite"/>
        </authorList>
    </citation>
    <scope>IDENTIFICATION</scope>
</reference>